<name>A0A9Q8SDN1_9PEZI</name>
<dbReference type="Proteomes" id="UP000830671">
    <property type="component" value="Chromosome 1"/>
</dbReference>
<protein>
    <submittedName>
        <fullName evidence="1">Uncharacterized protein</fullName>
    </submittedName>
</protein>
<dbReference type="KEGG" id="clup:CLUP02_01679"/>
<evidence type="ECO:0000313" key="2">
    <source>
        <dbReference type="Proteomes" id="UP000830671"/>
    </source>
</evidence>
<dbReference type="EMBL" id="CP019471">
    <property type="protein sequence ID" value="UQC75026.1"/>
    <property type="molecule type" value="Genomic_DNA"/>
</dbReference>
<sequence length="187" mass="20979">MLRVQSVRSLSFAISSNLTAKHQAPRHLTHPCSRPMGCRLRNADVSVWNREHVAAYNGRSALEALIERRGQFLREILLSGFRPPQLAVLLIRRSVELLPKSQNNGEVIQSTYRGLTKDSRTDLDNAKVASTPAGRRALPTAPILSSISVRFKRDGDGKHRSLRVQCFLAANFEARNKQATLLRIVFQ</sequence>
<dbReference type="RefSeq" id="XP_049136675.1">
    <property type="nucleotide sequence ID" value="XM_049280718.1"/>
</dbReference>
<evidence type="ECO:0000313" key="1">
    <source>
        <dbReference type="EMBL" id="UQC75026.1"/>
    </source>
</evidence>
<dbReference type="AlphaFoldDB" id="A0A9Q8SDN1"/>
<dbReference type="GeneID" id="73335728"/>
<accession>A0A9Q8SDN1</accession>
<gene>
    <name evidence="1" type="ORF">CLUP02_01679</name>
</gene>
<reference evidence="1" key="1">
    <citation type="journal article" date="2021" name="Mol. Plant Microbe Interact.">
        <title>Complete Genome Sequence of the Plant-Pathogenic Fungus Colletotrichum lupini.</title>
        <authorList>
            <person name="Baroncelli R."/>
            <person name="Pensec F."/>
            <person name="Da Lio D."/>
            <person name="Boufleur T."/>
            <person name="Vicente I."/>
            <person name="Sarrocco S."/>
            <person name="Picot A."/>
            <person name="Baraldi E."/>
            <person name="Sukno S."/>
            <person name="Thon M."/>
            <person name="Le Floch G."/>
        </authorList>
    </citation>
    <scope>NUCLEOTIDE SEQUENCE</scope>
    <source>
        <strain evidence="1">IMI 504893</strain>
    </source>
</reference>
<keyword evidence="2" id="KW-1185">Reference proteome</keyword>
<organism evidence="1 2">
    <name type="scientific">Colletotrichum lupini</name>
    <dbReference type="NCBI Taxonomy" id="145971"/>
    <lineage>
        <taxon>Eukaryota</taxon>
        <taxon>Fungi</taxon>
        <taxon>Dikarya</taxon>
        <taxon>Ascomycota</taxon>
        <taxon>Pezizomycotina</taxon>
        <taxon>Sordariomycetes</taxon>
        <taxon>Hypocreomycetidae</taxon>
        <taxon>Glomerellales</taxon>
        <taxon>Glomerellaceae</taxon>
        <taxon>Colletotrichum</taxon>
        <taxon>Colletotrichum acutatum species complex</taxon>
    </lineage>
</organism>
<proteinExistence type="predicted"/>